<evidence type="ECO:0000313" key="2">
    <source>
        <dbReference type="EMBL" id="CDZ23452.1"/>
    </source>
</evidence>
<proteinExistence type="predicted"/>
<feature type="transmembrane region" description="Helical" evidence="1">
    <location>
        <begin position="12"/>
        <end position="31"/>
    </location>
</feature>
<name>A0A078KLV1_9FIRM</name>
<dbReference type="OrthoDB" id="2968667at2"/>
<keyword evidence="1" id="KW-0472">Membrane</keyword>
<organism evidence="2 3">
    <name type="scientific">[Clostridium] cellulosi</name>
    <dbReference type="NCBI Taxonomy" id="29343"/>
    <lineage>
        <taxon>Bacteria</taxon>
        <taxon>Bacillati</taxon>
        <taxon>Bacillota</taxon>
        <taxon>Clostridia</taxon>
        <taxon>Eubacteriales</taxon>
        <taxon>Oscillospiraceae</taxon>
        <taxon>Oscillospiraceae incertae sedis</taxon>
    </lineage>
</organism>
<keyword evidence="1" id="KW-1133">Transmembrane helix</keyword>
<dbReference type="KEGG" id="ccel:CCDG5_0309"/>
<feature type="transmembrane region" description="Helical" evidence="1">
    <location>
        <begin position="125"/>
        <end position="143"/>
    </location>
</feature>
<sequence>MKKSLFRLIDRVELLSCYILCFGFNIVFDYVKTLSIDSYLLEIFFKQFYDYRGLIIFLLTFAVVIFHYQMLNRKKVEVYCRVLVGDTIRSITIRYFLECLAILLIAFVISAIANVILGIGLTNNIYLSCVFVVYILISSLMVSRFENF</sequence>
<gene>
    <name evidence="2" type="ORF">CCDG5_0309</name>
</gene>
<feature type="transmembrane region" description="Helical" evidence="1">
    <location>
        <begin position="95"/>
        <end position="119"/>
    </location>
</feature>
<dbReference type="STRING" id="29343.CCDG5_0309"/>
<dbReference type="Proteomes" id="UP000032431">
    <property type="component" value="Chromosome I"/>
</dbReference>
<keyword evidence="1" id="KW-0812">Transmembrane</keyword>
<dbReference type="EMBL" id="LM995447">
    <property type="protein sequence ID" value="CDZ23452.1"/>
    <property type="molecule type" value="Genomic_DNA"/>
</dbReference>
<accession>A0A078KLV1</accession>
<feature type="transmembrane region" description="Helical" evidence="1">
    <location>
        <begin position="51"/>
        <end position="71"/>
    </location>
</feature>
<dbReference type="PATRIC" id="fig|29343.3.peg.325"/>
<dbReference type="AlphaFoldDB" id="A0A078KLV1"/>
<reference evidence="3" key="1">
    <citation type="submission" date="2014-07" db="EMBL/GenBank/DDBJ databases">
        <authorList>
            <person name="Wibberg D."/>
        </authorList>
    </citation>
    <scope>NUCLEOTIDE SEQUENCE [LARGE SCALE GENOMIC DNA]</scope>
    <source>
        <strain evidence="3">DG5</strain>
    </source>
</reference>
<protein>
    <submittedName>
        <fullName evidence="2">Putative membrane protein</fullName>
    </submittedName>
</protein>
<dbReference type="HOGENOM" id="CLU_1773681_0_0_9"/>
<evidence type="ECO:0000256" key="1">
    <source>
        <dbReference type="SAM" id="Phobius"/>
    </source>
</evidence>
<keyword evidence="3" id="KW-1185">Reference proteome</keyword>
<evidence type="ECO:0000313" key="3">
    <source>
        <dbReference type="Proteomes" id="UP000032431"/>
    </source>
</evidence>